<evidence type="ECO:0000256" key="2">
    <source>
        <dbReference type="ARBA" id="ARBA00023125"/>
    </source>
</evidence>
<dbReference type="Proteomes" id="UP000214646">
    <property type="component" value="Unassembled WGS sequence"/>
</dbReference>
<dbReference type="Gene3D" id="1.20.120.530">
    <property type="entry name" value="GntR ligand-binding domain-like"/>
    <property type="match status" value="1"/>
</dbReference>
<comment type="caution">
    <text evidence="5">The sequence shown here is derived from an EMBL/GenBank/DDBJ whole genome shotgun (WGS) entry which is preliminary data.</text>
</comment>
<evidence type="ECO:0000256" key="3">
    <source>
        <dbReference type="ARBA" id="ARBA00023163"/>
    </source>
</evidence>
<dbReference type="RefSeq" id="WP_088256916.1">
    <property type="nucleotide sequence ID" value="NZ_NIDE01000010.1"/>
</dbReference>
<keyword evidence="6" id="KW-1185">Reference proteome</keyword>
<dbReference type="SMART" id="SM00895">
    <property type="entry name" value="FCD"/>
    <property type="match status" value="1"/>
</dbReference>
<dbReference type="SUPFAM" id="SSF46785">
    <property type="entry name" value="Winged helix' DNA-binding domain"/>
    <property type="match status" value="1"/>
</dbReference>
<dbReference type="GO" id="GO:0003700">
    <property type="term" value="F:DNA-binding transcription factor activity"/>
    <property type="evidence" value="ECO:0007669"/>
    <property type="project" value="InterPro"/>
</dbReference>
<dbReference type="SMART" id="SM00345">
    <property type="entry name" value="HTH_GNTR"/>
    <property type="match status" value="1"/>
</dbReference>
<dbReference type="InterPro" id="IPR036390">
    <property type="entry name" value="WH_DNA-bd_sf"/>
</dbReference>
<accession>A0A225DDA3</accession>
<dbReference type="Pfam" id="PF07729">
    <property type="entry name" value="FCD"/>
    <property type="match status" value="1"/>
</dbReference>
<dbReference type="InterPro" id="IPR008920">
    <property type="entry name" value="TF_FadR/GntR_C"/>
</dbReference>
<evidence type="ECO:0000313" key="5">
    <source>
        <dbReference type="EMBL" id="OWK39452.1"/>
    </source>
</evidence>
<dbReference type="EMBL" id="NIDE01000010">
    <property type="protein sequence ID" value="OWK39452.1"/>
    <property type="molecule type" value="Genomic_DNA"/>
</dbReference>
<organism evidence="5 6">
    <name type="scientific">Fimbriiglobus ruber</name>
    <dbReference type="NCBI Taxonomy" id="1908690"/>
    <lineage>
        <taxon>Bacteria</taxon>
        <taxon>Pseudomonadati</taxon>
        <taxon>Planctomycetota</taxon>
        <taxon>Planctomycetia</taxon>
        <taxon>Gemmatales</taxon>
        <taxon>Gemmataceae</taxon>
        <taxon>Fimbriiglobus</taxon>
    </lineage>
</organism>
<evidence type="ECO:0000259" key="4">
    <source>
        <dbReference type="PROSITE" id="PS50949"/>
    </source>
</evidence>
<evidence type="ECO:0000313" key="6">
    <source>
        <dbReference type="Proteomes" id="UP000214646"/>
    </source>
</evidence>
<feature type="domain" description="HTH gntR-type" evidence="4">
    <location>
        <begin position="3"/>
        <end position="70"/>
    </location>
</feature>
<dbReference type="GO" id="GO:0003677">
    <property type="term" value="F:DNA binding"/>
    <property type="evidence" value="ECO:0007669"/>
    <property type="project" value="UniProtKB-KW"/>
</dbReference>
<dbReference type="InterPro" id="IPR036388">
    <property type="entry name" value="WH-like_DNA-bd_sf"/>
</dbReference>
<dbReference type="AlphaFoldDB" id="A0A225DDA3"/>
<dbReference type="InterPro" id="IPR011711">
    <property type="entry name" value="GntR_C"/>
</dbReference>
<dbReference type="PANTHER" id="PTHR43537">
    <property type="entry name" value="TRANSCRIPTIONAL REGULATOR, GNTR FAMILY"/>
    <property type="match status" value="1"/>
</dbReference>
<dbReference type="Gene3D" id="1.10.10.10">
    <property type="entry name" value="Winged helix-like DNA-binding domain superfamily/Winged helix DNA-binding domain"/>
    <property type="match status" value="1"/>
</dbReference>
<protein>
    <submittedName>
        <fullName evidence="5">Transcriptional regulator, GntR family</fullName>
    </submittedName>
</protein>
<gene>
    <name evidence="5" type="ORF">FRUB_06015</name>
</gene>
<keyword evidence="3" id="KW-0804">Transcription</keyword>
<dbReference type="PROSITE" id="PS50949">
    <property type="entry name" value="HTH_GNTR"/>
    <property type="match status" value="1"/>
</dbReference>
<sequence length="233" mass="25983">MQETLSEKTYRELRRKLLAGELQAGSQLVNRSLAQEMSVSLAPVREAINRLATEGLVEHVPGAGAFVRKPSQQDLDELYVLREAVESCAAAEAARNITQRQLDALDEVRREFDGLVADIRRLKGQTATDAVLDRWLDCEERFHSAIVAAARNRLLAKVIDDYTALGQVFGVQRQRAAILTLAVAEQTCEDHAAIVDALRRRDADAAHKLMSTHIQRGRKMVLDYMRDHRGNGG</sequence>
<reference evidence="6" key="1">
    <citation type="submission" date="2017-06" db="EMBL/GenBank/DDBJ databases">
        <title>Genome analysis of Fimbriiglobus ruber SP5, the first member of the order Planctomycetales with confirmed chitinolytic capability.</title>
        <authorList>
            <person name="Ravin N.V."/>
            <person name="Rakitin A.L."/>
            <person name="Ivanova A.A."/>
            <person name="Beletsky A.V."/>
            <person name="Kulichevskaya I.S."/>
            <person name="Mardanov A.V."/>
            <person name="Dedysh S.N."/>
        </authorList>
    </citation>
    <scope>NUCLEOTIDE SEQUENCE [LARGE SCALE GENOMIC DNA]</scope>
    <source>
        <strain evidence="6">SP5</strain>
    </source>
</reference>
<dbReference type="OrthoDB" id="9781630at2"/>
<proteinExistence type="predicted"/>
<dbReference type="InterPro" id="IPR000524">
    <property type="entry name" value="Tscrpt_reg_HTH_GntR"/>
</dbReference>
<dbReference type="SUPFAM" id="SSF48008">
    <property type="entry name" value="GntR ligand-binding domain-like"/>
    <property type="match status" value="1"/>
</dbReference>
<keyword evidence="2" id="KW-0238">DNA-binding</keyword>
<name>A0A225DDA3_9BACT</name>
<evidence type="ECO:0000256" key="1">
    <source>
        <dbReference type="ARBA" id="ARBA00023015"/>
    </source>
</evidence>
<dbReference type="Pfam" id="PF00392">
    <property type="entry name" value="GntR"/>
    <property type="match status" value="1"/>
</dbReference>
<dbReference type="CDD" id="cd07377">
    <property type="entry name" value="WHTH_GntR"/>
    <property type="match status" value="1"/>
</dbReference>
<keyword evidence="1" id="KW-0805">Transcription regulation</keyword>
<dbReference type="PANTHER" id="PTHR43537:SF5">
    <property type="entry name" value="UXU OPERON TRANSCRIPTIONAL REGULATOR"/>
    <property type="match status" value="1"/>
</dbReference>